<dbReference type="Pfam" id="PF06854">
    <property type="entry name" value="Phage_Gp15"/>
    <property type="match status" value="1"/>
</dbReference>
<protein>
    <submittedName>
        <fullName evidence="1">Bacteriophage Gp15 family protein</fullName>
    </submittedName>
</protein>
<name>A0A921LA57_9LACO</name>
<reference evidence="1" key="2">
    <citation type="submission" date="2021-09" db="EMBL/GenBank/DDBJ databases">
        <authorList>
            <person name="Gilroy R."/>
        </authorList>
    </citation>
    <scope>NUCLEOTIDE SEQUENCE</scope>
    <source>
        <strain evidence="1">7886</strain>
    </source>
</reference>
<dbReference type="AlphaFoldDB" id="A0A921LA57"/>
<dbReference type="Proteomes" id="UP000747013">
    <property type="component" value="Unassembled WGS sequence"/>
</dbReference>
<dbReference type="InterPro" id="IPR036903">
    <property type="entry name" value="Nup98_auto-Pept-S59_dom_sf"/>
</dbReference>
<sequence length="193" mass="22538">MFSLYYKTDDSILINDKSYEANASFDNILKIIDMINEKNISNVNKFKIGIKMFFGKDTDLSTLSINEQAKIFNDVFTLYANQGKKPEIETDLNGDPLPKTFKKDKENFYSLKHDAKYIYASFMQAYGIDLLDQQGKMHWFKFQALLDGLPEDTKFRQVVSIRTWKKPSKSDTEASQMKKLKEFYRLPDDESEV</sequence>
<gene>
    <name evidence="1" type="ORF">K8V88_06890</name>
</gene>
<accession>A0A921LA57</accession>
<dbReference type="InterPro" id="IPR009660">
    <property type="entry name" value="Phage_A500_Gp15"/>
</dbReference>
<dbReference type="EMBL" id="DYWC01000157">
    <property type="protein sequence ID" value="HJF87147.1"/>
    <property type="molecule type" value="Genomic_DNA"/>
</dbReference>
<comment type="caution">
    <text evidence="1">The sequence shown here is derived from an EMBL/GenBank/DDBJ whole genome shotgun (WGS) entry which is preliminary data.</text>
</comment>
<dbReference type="SUPFAM" id="SSF82215">
    <property type="entry name" value="C-terminal autoproteolytic domain of nucleoporin nup98"/>
    <property type="match status" value="1"/>
</dbReference>
<evidence type="ECO:0000313" key="2">
    <source>
        <dbReference type="Proteomes" id="UP000747013"/>
    </source>
</evidence>
<evidence type="ECO:0000313" key="1">
    <source>
        <dbReference type="EMBL" id="HJF87147.1"/>
    </source>
</evidence>
<organism evidence="1 2">
    <name type="scientific">Companilactobacillus farciminis</name>
    <dbReference type="NCBI Taxonomy" id="1612"/>
    <lineage>
        <taxon>Bacteria</taxon>
        <taxon>Bacillati</taxon>
        <taxon>Bacillota</taxon>
        <taxon>Bacilli</taxon>
        <taxon>Lactobacillales</taxon>
        <taxon>Lactobacillaceae</taxon>
        <taxon>Companilactobacillus</taxon>
    </lineage>
</organism>
<reference evidence="1" key="1">
    <citation type="journal article" date="2021" name="PeerJ">
        <title>Extensive microbial diversity within the chicken gut microbiome revealed by metagenomics and culture.</title>
        <authorList>
            <person name="Gilroy R."/>
            <person name="Ravi A."/>
            <person name="Getino M."/>
            <person name="Pursley I."/>
            <person name="Horton D.L."/>
            <person name="Alikhan N.F."/>
            <person name="Baker D."/>
            <person name="Gharbi K."/>
            <person name="Hall N."/>
            <person name="Watson M."/>
            <person name="Adriaenssens E.M."/>
            <person name="Foster-Nyarko E."/>
            <person name="Jarju S."/>
            <person name="Secka A."/>
            <person name="Antonio M."/>
            <person name="Oren A."/>
            <person name="Chaudhuri R.R."/>
            <person name="La Ragione R."/>
            <person name="Hildebrand F."/>
            <person name="Pallen M.J."/>
        </authorList>
    </citation>
    <scope>NUCLEOTIDE SEQUENCE</scope>
    <source>
        <strain evidence="1">7886</strain>
    </source>
</reference>
<proteinExistence type="predicted"/>
<dbReference type="Gene3D" id="3.30.1610.10">
    <property type="entry name" value="Peptidase S59, nucleoporin"/>
    <property type="match status" value="1"/>
</dbReference>